<comment type="similarity">
    <text evidence="6">Belongs to the TRAFAC class myosin-kinesin ATPase superfamily. Kinesin family.</text>
</comment>
<dbReference type="InterPro" id="IPR001752">
    <property type="entry name" value="Kinesin_motor_dom"/>
</dbReference>
<evidence type="ECO:0000256" key="2">
    <source>
        <dbReference type="ARBA" id="ARBA00022490"/>
    </source>
</evidence>
<dbReference type="SMART" id="SM00129">
    <property type="entry name" value="KISc"/>
    <property type="match status" value="1"/>
</dbReference>
<comment type="caution">
    <text evidence="10">The sequence shown here is derived from an EMBL/GenBank/DDBJ whole genome shotgun (WGS) entry which is preliminary data.</text>
</comment>
<proteinExistence type="inferred from homology"/>
<dbReference type="VEuPathDB" id="TriTrypDB:TM35_001571000"/>
<keyword evidence="11" id="KW-1185">Reference proteome</keyword>
<dbReference type="GeneID" id="39991717"/>
<gene>
    <name evidence="10" type="ORF">TM35_001571000</name>
</gene>
<dbReference type="InterPro" id="IPR027417">
    <property type="entry name" value="P-loop_NTPase"/>
</dbReference>
<feature type="binding site" evidence="6">
    <location>
        <begin position="94"/>
        <end position="101"/>
    </location>
    <ligand>
        <name>ATP</name>
        <dbReference type="ChEBI" id="CHEBI:30616"/>
    </ligand>
</feature>
<evidence type="ECO:0000256" key="6">
    <source>
        <dbReference type="PROSITE-ProRule" id="PRU00283"/>
    </source>
</evidence>
<dbReference type="PRINTS" id="PR00380">
    <property type="entry name" value="KINESINHEAVY"/>
</dbReference>
<dbReference type="PANTHER" id="PTHR47969:SF15">
    <property type="entry name" value="CHROMOSOME-ASSOCIATED KINESIN KIF4A-RELATED"/>
    <property type="match status" value="1"/>
</dbReference>
<dbReference type="Pfam" id="PF00225">
    <property type="entry name" value="Kinesin"/>
    <property type="match status" value="1"/>
</dbReference>
<keyword evidence="6" id="KW-0505">Motor protein</keyword>
<dbReference type="GO" id="GO:0051231">
    <property type="term" value="P:spindle elongation"/>
    <property type="evidence" value="ECO:0007669"/>
    <property type="project" value="TreeGrafter"/>
</dbReference>
<dbReference type="RefSeq" id="XP_028876769.1">
    <property type="nucleotide sequence ID" value="XM_029031937.1"/>
</dbReference>
<evidence type="ECO:0000313" key="10">
    <source>
        <dbReference type="EMBL" id="ORC80568.1"/>
    </source>
</evidence>
<dbReference type="PROSITE" id="PS00411">
    <property type="entry name" value="KINESIN_MOTOR_1"/>
    <property type="match status" value="1"/>
</dbReference>
<dbReference type="Proteomes" id="UP000192257">
    <property type="component" value="Unassembled WGS sequence"/>
</dbReference>
<dbReference type="PROSITE" id="PS50067">
    <property type="entry name" value="KINESIN_MOTOR_2"/>
    <property type="match status" value="1"/>
</dbReference>
<protein>
    <submittedName>
        <fullName evidence="10">OSM3-like kinesin</fullName>
    </submittedName>
</protein>
<name>A0A1X0NDZ3_9TRYP</name>
<evidence type="ECO:0000256" key="3">
    <source>
        <dbReference type="ARBA" id="ARBA00022741"/>
    </source>
</evidence>
<dbReference type="InterPro" id="IPR027640">
    <property type="entry name" value="Kinesin-like_fam"/>
</dbReference>
<evidence type="ECO:0000256" key="1">
    <source>
        <dbReference type="ARBA" id="ARBA00004496"/>
    </source>
</evidence>
<organism evidence="10 11">
    <name type="scientific">Trypanosoma theileri</name>
    <dbReference type="NCBI Taxonomy" id="67003"/>
    <lineage>
        <taxon>Eukaryota</taxon>
        <taxon>Discoba</taxon>
        <taxon>Euglenozoa</taxon>
        <taxon>Kinetoplastea</taxon>
        <taxon>Metakinetoplastina</taxon>
        <taxon>Trypanosomatida</taxon>
        <taxon>Trypanosomatidae</taxon>
        <taxon>Trypanosoma</taxon>
    </lineage>
</organism>
<feature type="compositionally biased region" description="Basic and acidic residues" evidence="8">
    <location>
        <begin position="543"/>
        <end position="559"/>
    </location>
</feature>
<dbReference type="FunFam" id="3.40.850.10:FF:000082">
    <property type="entry name" value="OSM3-like kinesin"/>
    <property type="match status" value="1"/>
</dbReference>
<dbReference type="STRING" id="67003.A0A1X0NDZ3"/>
<comment type="subcellular location">
    <subcellularLocation>
        <location evidence="1">Cytoplasm</location>
    </subcellularLocation>
</comment>
<feature type="coiled-coil region" evidence="7">
    <location>
        <begin position="1015"/>
        <end position="1104"/>
    </location>
</feature>
<feature type="region of interest" description="Disordered" evidence="8">
    <location>
        <begin position="535"/>
        <end position="559"/>
    </location>
</feature>
<evidence type="ECO:0000256" key="8">
    <source>
        <dbReference type="SAM" id="MobiDB-lite"/>
    </source>
</evidence>
<dbReference type="GO" id="GO:0007018">
    <property type="term" value="P:microtubule-based movement"/>
    <property type="evidence" value="ECO:0007669"/>
    <property type="project" value="InterPro"/>
</dbReference>
<evidence type="ECO:0000259" key="9">
    <source>
        <dbReference type="PROSITE" id="PS50067"/>
    </source>
</evidence>
<dbReference type="GO" id="GO:0008017">
    <property type="term" value="F:microtubule binding"/>
    <property type="evidence" value="ECO:0007669"/>
    <property type="project" value="InterPro"/>
</dbReference>
<sequence>MGRKTASAAENIKVLVRCRPLNEKERMQGYKSCVDVDLTEHTVAVHSLVGEPDRWTFDAVINNTFSQKDIFTQFIMPLVDSVLEGFNATVFAYGQSGSGKTHTMTGKMDDEELQGIIPRCFTHVFNHIATIREASPNKQFSMYVSFIELYNGKVQDLLARQQVPLALKENKDKTFYVQGAHIPQVKCPEDIYKHMEEGTERRRVASTDLNADSSRSHSIFTLVIECTEIGEDGDSRSVTSKLNLVDLAGSERQGKTGASGETLKEGCNINLSLSALGTVIDTIVKGKGHVPFRSSPLTMLLKDSLGGSSKTVMFANIGPSEHNFSETVSTLRFADRAKQIKNKPVVNMDTKDQKIVELTELVHELREKLKRYETEGTDSLEKEVEQLRERVGEMEVSLDNAVRGREADAVDFENVKAKMLLERQNTTSRVVELEDQIAQLQNDLQIAESSVTDERSQREEVFQVCSRYLHSEEDGNKQITNISELEALLRDRAHGKHSAELAQLYTTVQTLTVEAKQMRKEHKAVMKELEEKLQETQGSLKSTESKLRKTKKELNEAREQHKVLQQQQQYQQIDGEVVGTNGKEVAELRMALENAQKQLQKEGVISEVDIKLQNMQQSHEKLTQMYMTQLERTREILGHSENDDSLVVQQLRAILMEDDGTRNATLQHITVMHDMMQNLKSAMREAQAVPFTSITGDPSVSQELIRKIEEVDTQEAGLYADIFAKLHAAVETAQSQRNHLLNTIAEMPDTPVDLKEEVRKILSENDELRGRYAEAMKKEEMMQLHQTEEGRRGVAETTTQVQLDAIRNEYERREQEILAAIKSDETSSNHEALLTVLRNNRKTSLVEERNATEAIQKEMDALRGELEEERVKSVALAQSKEAQQEEMKSLRKEVATSERRYVELEGKMNEMVSDYERQLEDARGSVEKVADLNARLKERAEQLDQMRGLLEKQKALIVKSNEKSEYFQQKLREVHAESEQREKAYRTKLQERDENFQRALNQRLEEYAQDHSSDVAQREEKSKKLKKKIKKLEGEVDHLKEEYDRKVCECEDLRNTIEEQKVEQMRLLRRMGQTQEEAEVYEKKEQIQNALERAKEEQRRKKDRFALGEVANVRRGDY</sequence>
<keyword evidence="4 6" id="KW-0067">ATP-binding</keyword>
<dbReference type="SUPFAM" id="SSF52540">
    <property type="entry name" value="P-loop containing nucleoside triphosphate hydrolases"/>
    <property type="match status" value="1"/>
</dbReference>
<dbReference type="InterPro" id="IPR019821">
    <property type="entry name" value="Kinesin_motor_CS"/>
</dbReference>
<dbReference type="GO" id="GO:0003777">
    <property type="term" value="F:microtubule motor activity"/>
    <property type="evidence" value="ECO:0007669"/>
    <property type="project" value="InterPro"/>
</dbReference>
<feature type="domain" description="Kinesin motor" evidence="9">
    <location>
        <begin position="11"/>
        <end position="340"/>
    </location>
</feature>
<dbReference type="GO" id="GO:0005737">
    <property type="term" value="C:cytoplasm"/>
    <property type="evidence" value="ECO:0007669"/>
    <property type="project" value="UniProtKB-SubCell"/>
</dbReference>
<dbReference type="OrthoDB" id="3176171at2759"/>
<reference evidence="10 11" key="1">
    <citation type="submission" date="2017-03" db="EMBL/GenBank/DDBJ databases">
        <title>An alternative strategy for trypanosome survival in the mammalian bloodstream revealed through genome and transcriptome analysis of the ubiquitous bovine parasite Trypanosoma (Megatrypanum) theileri.</title>
        <authorList>
            <person name="Kelly S."/>
            <person name="Ivens A."/>
            <person name="Mott A."/>
            <person name="O'Neill E."/>
            <person name="Emms D."/>
            <person name="Macleod O."/>
            <person name="Voorheis P."/>
            <person name="Matthews J."/>
            <person name="Matthews K."/>
            <person name="Carrington M."/>
        </authorList>
    </citation>
    <scope>NUCLEOTIDE SEQUENCE [LARGE SCALE GENOMIC DNA]</scope>
    <source>
        <strain evidence="10">Edinburgh</strain>
    </source>
</reference>
<evidence type="ECO:0000313" key="11">
    <source>
        <dbReference type="Proteomes" id="UP000192257"/>
    </source>
</evidence>
<dbReference type="GO" id="GO:0005524">
    <property type="term" value="F:ATP binding"/>
    <property type="evidence" value="ECO:0007669"/>
    <property type="project" value="UniProtKB-UniRule"/>
</dbReference>
<keyword evidence="2" id="KW-0963">Cytoplasm</keyword>
<dbReference type="GO" id="GO:0007052">
    <property type="term" value="P:mitotic spindle organization"/>
    <property type="evidence" value="ECO:0007669"/>
    <property type="project" value="TreeGrafter"/>
</dbReference>
<dbReference type="PANTHER" id="PTHR47969">
    <property type="entry name" value="CHROMOSOME-ASSOCIATED KINESIN KIF4A-RELATED"/>
    <property type="match status" value="1"/>
</dbReference>
<accession>A0A1X0NDZ3</accession>
<dbReference type="InterPro" id="IPR036961">
    <property type="entry name" value="Kinesin_motor_dom_sf"/>
</dbReference>
<evidence type="ECO:0000256" key="4">
    <source>
        <dbReference type="ARBA" id="ARBA00022840"/>
    </source>
</evidence>
<feature type="coiled-coil region" evidence="7">
    <location>
        <begin position="348"/>
        <end position="457"/>
    </location>
</feature>
<dbReference type="GO" id="GO:0005875">
    <property type="term" value="C:microtubule associated complex"/>
    <property type="evidence" value="ECO:0007669"/>
    <property type="project" value="TreeGrafter"/>
</dbReference>
<evidence type="ECO:0000256" key="7">
    <source>
        <dbReference type="SAM" id="Coils"/>
    </source>
</evidence>
<keyword evidence="3 6" id="KW-0547">Nucleotide-binding</keyword>
<evidence type="ECO:0000256" key="5">
    <source>
        <dbReference type="ARBA" id="ARBA00023054"/>
    </source>
</evidence>
<dbReference type="AlphaFoldDB" id="A0A1X0NDZ3"/>
<dbReference type="EMBL" id="NBCO01000157">
    <property type="protein sequence ID" value="ORC80568.1"/>
    <property type="molecule type" value="Genomic_DNA"/>
</dbReference>
<feature type="coiled-coil region" evidence="7">
    <location>
        <begin position="845"/>
        <end position="953"/>
    </location>
</feature>
<dbReference type="Gene3D" id="3.40.850.10">
    <property type="entry name" value="Kinesin motor domain"/>
    <property type="match status" value="1"/>
</dbReference>
<keyword evidence="5 7" id="KW-0175">Coiled coil</keyword>